<evidence type="ECO:0000256" key="5">
    <source>
        <dbReference type="ARBA" id="ARBA00023175"/>
    </source>
</evidence>
<dbReference type="InterPro" id="IPR027417">
    <property type="entry name" value="P-loop_NTPase"/>
</dbReference>
<dbReference type="OMA" id="IEIQPEQ"/>
<evidence type="ECO:0000256" key="3">
    <source>
        <dbReference type="ARBA" id="ARBA00011738"/>
    </source>
</evidence>
<comment type="similarity">
    <text evidence="6">Belongs to the TRAFAC class myosin-kinesin ATPase superfamily. Kinesin family.</text>
</comment>
<dbReference type="GO" id="GO:0008017">
    <property type="term" value="F:microtubule binding"/>
    <property type="evidence" value="ECO:0000318"/>
    <property type="project" value="GO_Central"/>
</dbReference>
<keyword evidence="6" id="KW-0547">Nucleotide-binding</keyword>
<evidence type="ECO:0000256" key="6">
    <source>
        <dbReference type="PROSITE-ProRule" id="PRU00283"/>
    </source>
</evidence>
<dbReference type="Gramene" id="Bra038694.1">
    <property type="protein sequence ID" value="Bra038694.1-P"/>
    <property type="gene ID" value="Bra038694"/>
</dbReference>
<dbReference type="AlphaFoldDB" id="M4FC78"/>
<dbReference type="GO" id="GO:0005737">
    <property type="term" value="C:cytoplasm"/>
    <property type="evidence" value="ECO:0000318"/>
    <property type="project" value="GO_Central"/>
</dbReference>
<feature type="region of interest" description="Disordered" evidence="8">
    <location>
        <begin position="435"/>
        <end position="489"/>
    </location>
</feature>
<accession>M4FC78</accession>
<reference evidence="10 11" key="1">
    <citation type="journal article" date="2011" name="Nat. Genet.">
        <title>The genome of the mesopolyploid crop species Brassica rapa.</title>
        <authorList>
            <consortium name="Brassica rapa Genome Sequencing Project Consortium"/>
            <person name="Wang X."/>
            <person name="Wang H."/>
            <person name="Wang J."/>
            <person name="Sun R."/>
            <person name="Wu J."/>
            <person name="Liu S."/>
            <person name="Bai Y."/>
            <person name="Mun J.H."/>
            <person name="Bancroft I."/>
            <person name="Cheng F."/>
            <person name="Huang S."/>
            <person name="Li X."/>
            <person name="Hua W."/>
            <person name="Wang J."/>
            <person name="Wang X."/>
            <person name="Freeling M."/>
            <person name="Pires J.C."/>
            <person name="Paterson A.H."/>
            <person name="Chalhoub B."/>
            <person name="Wang B."/>
            <person name="Hayward A."/>
            <person name="Sharpe A.G."/>
            <person name="Park B.S."/>
            <person name="Weisshaar B."/>
            <person name="Liu B."/>
            <person name="Li B."/>
            <person name="Liu B."/>
            <person name="Tong C."/>
            <person name="Song C."/>
            <person name="Duran C."/>
            <person name="Peng C."/>
            <person name="Geng C."/>
            <person name="Koh C."/>
            <person name="Lin C."/>
            <person name="Edwards D."/>
            <person name="Mu D."/>
            <person name="Shen D."/>
            <person name="Soumpourou E."/>
            <person name="Li F."/>
            <person name="Fraser F."/>
            <person name="Conant G."/>
            <person name="Lassalle G."/>
            <person name="King G.J."/>
            <person name="Bonnema G."/>
            <person name="Tang H."/>
            <person name="Wang H."/>
            <person name="Belcram H."/>
            <person name="Zhou H."/>
            <person name="Hirakawa H."/>
            <person name="Abe H."/>
            <person name="Guo H."/>
            <person name="Wang H."/>
            <person name="Jin H."/>
            <person name="Parkin I.A."/>
            <person name="Batley J."/>
            <person name="Kim J.S."/>
            <person name="Just J."/>
            <person name="Li J."/>
            <person name="Xu J."/>
            <person name="Deng J."/>
            <person name="Kim J.A."/>
            <person name="Li J."/>
            <person name="Yu J."/>
            <person name="Meng J."/>
            <person name="Wang J."/>
            <person name="Min J."/>
            <person name="Poulain J."/>
            <person name="Wang J."/>
            <person name="Hatakeyama K."/>
            <person name="Wu K."/>
            <person name="Wang L."/>
            <person name="Fang L."/>
            <person name="Trick M."/>
            <person name="Links M.G."/>
            <person name="Zhao M."/>
            <person name="Jin M."/>
            <person name="Ramchiary N."/>
            <person name="Drou N."/>
            <person name="Berkman P.J."/>
            <person name="Cai Q."/>
            <person name="Huang Q."/>
            <person name="Li R."/>
            <person name="Tabata S."/>
            <person name="Cheng S."/>
            <person name="Zhang S."/>
            <person name="Zhang S."/>
            <person name="Huang S."/>
            <person name="Sato S."/>
            <person name="Sun S."/>
            <person name="Kwon S.J."/>
            <person name="Choi S.R."/>
            <person name="Lee T.H."/>
            <person name="Fan W."/>
            <person name="Zhao X."/>
            <person name="Tan X."/>
            <person name="Xu X."/>
            <person name="Wang Y."/>
            <person name="Qiu Y."/>
            <person name="Yin Y."/>
            <person name="Li Y."/>
            <person name="Du Y."/>
            <person name="Liao Y."/>
            <person name="Lim Y."/>
            <person name="Narusaka Y."/>
            <person name="Wang Y."/>
            <person name="Wang Z."/>
            <person name="Li Z."/>
            <person name="Wang Z."/>
            <person name="Xiong Z."/>
            <person name="Zhang Z."/>
        </authorList>
    </citation>
    <scope>NUCLEOTIDE SEQUENCE [LARGE SCALE GENOMIC DNA]</scope>
    <source>
        <strain evidence="10 11">cv. Chiifu-401-42</strain>
    </source>
</reference>
<feature type="compositionally biased region" description="Basic and acidic residues" evidence="8">
    <location>
        <begin position="733"/>
        <end position="743"/>
    </location>
</feature>
<evidence type="ECO:0000259" key="9">
    <source>
        <dbReference type="PROSITE" id="PS50067"/>
    </source>
</evidence>
<organism evidence="10 11">
    <name type="scientific">Brassica campestris</name>
    <name type="common">Field mustard</name>
    <dbReference type="NCBI Taxonomy" id="3711"/>
    <lineage>
        <taxon>Eukaryota</taxon>
        <taxon>Viridiplantae</taxon>
        <taxon>Streptophyta</taxon>
        <taxon>Embryophyta</taxon>
        <taxon>Tracheophyta</taxon>
        <taxon>Spermatophyta</taxon>
        <taxon>Magnoliopsida</taxon>
        <taxon>eudicotyledons</taxon>
        <taxon>Gunneridae</taxon>
        <taxon>Pentapetalae</taxon>
        <taxon>rosids</taxon>
        <taxon>malvids</taxon>
        <taxon>Brassicales</taxon>
        <taxon>Brassicaceae</taxon>
        <taxon>Brassiceae</taxon>
        <taxon>Brassica</taxon>
    </lineage>
</organism>
<dbReference type="InterPro" id="IPR001752">
    <property type="entry name" value="Kinesin_motor_dom"/>
</dbReference>
<dbReference type="Pfam" id="PF00225">
    <property type="entry name" value="Kinesin"/>
    <property type="match status" value="2"/>
</dbReference>
<comment type="subcellular location">
    <subcellularLocation>
        <location evidence="1">Secreted</location>
    </subcellularLocation>
</comment>
<dbReference type="InParanoid" id="M4FC78"/>
<dbReference type="InterPro" id="IPR027640">
    <property type="entry name" value="Kinesin-like_fam"/>
</dbReference>
<dbReference type="GO" id="GO:0007018">
    <property type="term" value="P:microtubule-based movement"/>
    <property type="evidence" value="ECO:0000318"/>
    <property type="project" value="GO_Central"/>
</dbReference>
<sequence>MYGHNPTSVKVAKAAQTNTSKTYFGSMFVMDCPLTTLPNISSNIIGYAQGMTASASQTELGLLMILHFVFTEREYNGSTISILGRNLVFENVREMPVVGGSGLFRFARGYAEGKTYSLDVKSGNATLEYNSKGNPQWGGGCMVCRWGNNHRFFGPTTTTRNVYDVNAHQVVNGAMEGINGTIFAYGVTSSGKTHTMHGDQRSPGIIPLAVKDAFSIIQEVVNDLLNPAGHNLRIREDKQNLVDLAGSESSKVETSGLRRKEGSYINKSLLTLETLRDVKASHVPYRDSKLTRILHSSLSGHGRVSLICTVTPASRSSEETHNTLKFAHRAKHIEIQPEQNKALLAYLLPAFIFLITDEKSLIKKYQHEIRRLREELEQLKQDIVPVPPLKDMGAHDTILLNQKLAYLPYKRKDLMDDEDIDIYVPVEGSAEIRDVPCREEKKTRKHGLLKKRDNSSSASEQSSVEQLSESREDREAPEDMETLETSNIDELDLMREHKKILLEEAALQSSSLKRLSDEVAKSPQNEETKEEINALHDDIKAKNDQIATLEKQILDYVMTSHEALDKSDILQAVAELRDQLNEESFELEVETADSRIIHEQLNQKTSDCQVLQEEVANLKQHLSNSLELAQETKIEELKLKTKELNESKEQLEHRNRKLAEESSYAKSLASAAAVELKALSEEVAKLMNHNRKLSAELSTHSTQSPNLIIKQEQRKKIEPSKETRTRQLVNDGAEERTKNEQRP</sequence>
<feature type="compositionally biased region" description="Acidic residues" evidence="8">
    <location>
        <begin position="475"/>
        <end position="489"/>
    </location>
</feature>
<dbReference type="STRING" id="51351.M4FC78"/>
<comment type="subunit">
    <text evidence="3">Homodimer.</text>
</comment>
<feature type="region of interest" description="Disordered" evidence="8">
    <location>
        <begin position="694"/>
        <end position="743"/>
    </location>
</feature>
<name>M4FC78_BRACM</name>
<keyword evidence="4" id="KW-0964">Secreted</keyword>
<feature type="compositionally biased region" description="Low complexity" evidence="8">
    <location>
        <begin position="455"/>
        <end position="467"/>
    </location>
</feature>
<evidence type="ECO:0000256" key="8">
    <source>
        <dbReference type="SAM" id="MobiDB-lite"/>
    </source>
</evidence>
<dbReference type="SUPFAM" id="SSF52540">
    <property type="entry name" value="P-loop containing nucleoside triphosphate hydrolases"/>
    <property type="match status" value="1"/>
</dbReference>
<comment type="caution">
    <text evidence="6">Lacks conserved residue(s) required for the propagation of feature annotation.</text>
</comment>
<feature type="coiled-coil region" evidence="7">
    <location>
        <begin position="355"/>
        <end position="382"/>
    </location>
</feature>
<dbReference type="InterPro" id="IPR044859">
    <property type="entry name" value="Allene_oxi_cyc_Dirigent"/>
</dbReference>
<dbReference type="GO" id="GO:0005576">
    <property type="term" value="C:extracellular region"/>
    <property type="evidence" value="ECO:0007669"/>
    <property type="project" value="UniProtKB-SubCell"/>
</dbReference>
<keyword evidence="11" id="KW-1185">Reference proteome</keyword>
<feature type="compositionally biased region" description="Basic and acidic residues" evidence="8">
    <location>
        <begin position="711"/>
        <end position="725"/>
    </location>
</feature>
<feature type="domain" description="Kinesin motor" evidence="9">
    <location>
        <begin position="240"/>
        <end position="333"/>
    </location>
</feature>
<feature type="domain" description="Kinesin motor" evidence="9">
    <location>
        <begin position="91"/>
        <end position="235"/>
    </location>
</feature>
<evidence type="ECO:0000313" key="10">
    <source>
        <dbReference type="EnsemblPlants" id="Bra038694.1-P"/>
    </source>
</evidence>
<evidence type="ECO:0000256" key="4">
    <source>
        <dbReference type="ARBA" id="ARBA00022525"/>
    </source>
</evidence>
<dbReference type="InterPro" id="IPR004265">
    <property type="entry name" value="Dirigent"/>
</dbReference>
<keyword evidence="7" id="KW-0175">Coiled coil</keyword>
<evidence type="ECO:0000256" key="1">
    <source>
        <dbReference type="ARBA" id="ARBA00004613"/>
    </source>
</evidence>
<protein>
    <recommendedName>
        <fullName evidence="9">Kinesin motor domain-containing protein</fullName>
    </recommendedName>
</protein>
<dbReference type="GO" id="GO:0003777">
    <property type="term" value="F:microtubule motor activity"/>
    <property type="evidence" value="ECO:0000318"/>
    <property type="project" value="GO_Central"/>
</dbReference>
<dbReference type="SMR" id="M4FC78"/>
<reference evidence="10" key="3">
    <citation type="submission" date="2023-03" db="UniProtKB">
        <authorList>
            <consortium name="EnsemblPlants"/>
        </authorList>
    </citation>
    <scope>IDENTIFICATION</scope>
    <source>
        <strain evidence="10">cv. Chiifu-401-42</strain>
    </source>
</reference>
<dbReference type="PANTHER" id="PTHR47968">
    <property type="entry name" value="CENTROMERE PROTEIN E"/>
    <property type="match status" value="1"/>
</dbReference>
<dbReference type="eggNOG" id="KOG0242">
    <property type="taxonomic scope" value="Eukaryota"/>
</dbReference>
<evidence type="ECO:0000256" key="7">
    <source>
        <dbReference type="SAM" id="Coils"/>
    </source>
</evidence>
<dbReference type="HOGENOM" id="CLU_374016_0_0_1"/>
<keyword evidence="5 6" id="KW-0505">Motor protein</keyword>
<dbReference type="GO" id="GO:0016887">
    <property type="term" value="F:ATP hydrolysis activity"/>
    <property type="evidence" value="ECO:0000318"/>
    <property type="project" value="GO_Central"/>
</dbReference>
<dbReference type="EnsemblPlants" id="Bra038694.1">
    <property type="protein sequence ID" value="Bra038694.1-P"/>
    <property type="gene ID" value="Bra038694"/>
</dbReference>
<dbReference type="Gene3D" id="2.40.480.10">
    <property type="entry name" value="Allene oxide cyclase-like"/>
    <property type="match status" value="1"/>
</dbReference>
<proteinExistence type="inferred from homology"/>
<dbReference type="GO" id="GO:0005871">
    <property type="term" value="C:kinesin complex"/>
    <property type="evidence" value="ECO:0000318"/>
    <property type="project" value="GO_Central"/>
</dbReference>
<feature type="binding site" evidence="6">
    <location>
        <begin position="186"/>
        <end position="193"/>
    </location>
    <ligand>
        <name>ATP</name>
        <dbReference type="ChEBI" id="CHEBI:30616"/>
    </ligand>
</feature>
<dbReference type="Pfam" id="PF03018">
    <property type="entry name" value="Dirigent"/>
    <property type="match status" value="1"/>
</dbReference>
<dbReference type="SMART" id="SM00129">
    <property type="entry name" value="KISc"/>
    <property type="match status" value="1"/>
</dbReference>
<dbReference type="InterPro" id="IPR036961">
    <property type="entry name" value="Kinesin_motor_dom_sf"/>
</dbReference>
<dbReference type="PANTHER" id="PTHR47968:SF9">
    <property type="entry name" value="KINESIN-LIKE PROTEIN KIN-7K, CHLOROPLASTIC ISOFORM X1"/>
    <property type="match status" value="1"/>
</dbReference>
<comment type="similarity">
    <text evidence="2">Belongs to the plant dirigent protein family.</text>
</comment>
<keyword evidence="6" id="KW-0067">ATP-binding</keyword>
<dbReference type="PROSITE" id="PS50067">
    <property type="entry name" value="KINESIN_MOTOR_2"/>
    <property type="match status" value="2"/>
</dbReference>
<evidence type="ECO:0000256" key="2">
    <source>
        <dbReference type="ARBA" id="ARBA00010746"/>
    </source>
</evidence>
<dbReference type="GO" id="GO:0005874">
    <property type="term" value="C:microtubule"/>
    <property type="evidence" value="ECO:0000318"/>
    <property type="project" value="GO_Central"/>
</dbReference>
<feature type="compositionally biased region" description="Polar residues" evidence="8">
    <location>
        <begin position="696"/>
        <end position="706"/>
    </location>
</feature>
<dbReference type="GO" id="GO:0005524">
    <property type="term" value="F:ATP binding"/>
    <property type="evidence" value="ECO:0007669"/>
    <property type="project" value="UniProtKB-UniRule"/>
</dbReference>
<dbReference type="Gene3D" id="3.40.850.10">
    <property type="entry name" value="Kinesin motor domain"/>
    <property type="match status" value="2"/>
</dbReference>
<dbReference type="GO" id="GO:0009699">
    <property type="term" value="P:phenylpropanoid biosynthetic process"/>
    <property type="evidence" value="ECO:0007669"/>
    <property type="project" value="UniProtKB-ARBA"/>
</dbReference>
<evidence type="ECO:0000313" key="11">
    <source>
        <dbReference type="Proteomes" id="UP000011750"/>
    </source>
</evidence>
<dbReference type="Proteomes" id="UP000011750">
    <property type="component" value="Chromosome A01"/>
</dbReference>
<reference evidence="10 11" key="2">
    <citation type="journal article" date="2018" name="Hortic Res">
        <title>Improved Brassica rapa reference genome by single-molecule sequencing and chromosome conformation capture technologies.</title>
        <authorList>
            <person name="Zhang L."/>
            <person name="Cai X."/>
            <person name="Wu J."/>
            <person name="Liu M."/>
            <person name="Grob S."/>
            <person name="Cheng F."/>
            <person name="Liang J."/>
            <person name="Cai C."/>
            <person name="Liu Z."/>
            <person name="Liu B."/>
            <person name="Wang F."/>
            <person name="Li S."/>
            <person name="Liu F."/>
            <person name="Li X."/>
            <person name="Cheng L."/>
            <person name="Yang W."/>
            <person name="Li M.H."/>
            <person name="Grossniklaus U."/>
            <person name="Zheng H."/>
            <person name="Wang X."/>
        </authorList>
    </citation>
    <scope>NUCLEOTIDE SEQUENCE [LARGE SCALE GENOMIC DNA]</scope>
    <source>
        <strain evidence="10 11">cv. Chiifu-401-42</strain>
    </source>
</reference>